<organism evidence="2">
    <name type="scientific">Ditylum brightwellii</name>
    <dbReference type="NCBI Taxonomy" id="49249"/>
    <lineage>
        <taxon>Eukaryota</taxon>
        <taxon>Sar</taxon>
        <taxon>Stramenopiles</taxon>
        <taxon>Ochrophyta</taxon>
        <taxon>Bacillariophyta</taxon>
        <taxon>Mediophyceae</taxon>
        <taxon>Lithodesmiophycidae</taxon>
        <taxon>Lithodesmiales</taxon>
        <taxon>Lithodesmiaceae</taxon>
        <taxon>Ditylum</taxon>
    </lineage>
</organism>
<feature type="chain" id="PRO_5031008569" evidence="1">
    <location>
        <begin position="24"/>
        <end position="374"/>
    </location>
</feature>
<proteinExistence type="predicted"/>
<keyword evidence="1" id="KW-0732">Signal</keyword>
<evidence type="ECO:0000313" key="2">
    <source>
        <dbReference type="EMBL" id="CAE4620814.1"/>
    </source>
</evidence>
<sequence>MIYRKEILTTVLFFAVVQPFCDAFAGPPSLPLFGLTSQFAKDNNFRPKVLLASEVVDAEFEYVGEDDEMPPPTVGEKKKIKTLIDVSLDMDPEWKDLPVPFIDPDGNNFIDCIMVYMVDFEGETYVLATPREKSAAVCYENEEDGSIVMLDSDDDENIEIFEMAAAKLSKIFDDEVMLKRTPRTLTISGNLDKFTGNWRDELKVAKEQTVDADTLSGLDDDDSFFDEFMKRELGAEYDKIMEEDDDIDDIDKSIMKLFEVPGLGTGANDEEGIKALLDEIESDLKNDAAPSNSGNKVDEVDENSGLRLLTFEGPDGKSYSLLELLQPVVIVGKEDPAVQTRRVLLTKEESDDITPRLESYCQKELEDAGLKLSD</sequence>
<dbReference type="EMBL" id="HBNS01028030">
    <property type="protein sequence ID" value="CAE4620814.1"/>
    <property type="molecule type" value="Transcribed_RNA"/>
</dbReference>
<evidence type="ECO:0000256" key="1">
    <source>
        <dbReference type="SAM" id="SignalP"/>
    </source>
</evidence>
<gene>
    <name evidence="2" type="ORF">DBRI00130_LOCUS22039</name>
</gene>
<dbReference type="AlphaFoldDB" id="A0A7S4VUZ6"/>
<reference evidence="2" key="1">
    <citation type="submission" date="2021-01" db="EMBL/GenBank/DDBJ databases">
        <authorList>
            <person name="Corre E."/>
            <person name="Pelletier E."/>
            <person name="Niang G."/>
            <person name="Scheremetjew M."/>
            <person name="Finn R."/>
            <person name="Kale V."/>
            <person name="Holt S."/>
            <person name="Cochrane G."/>
            <person name="Meng A."/>
            <person name="Brown T."/>
            <person name="Cohen L."/>
        </authorList>
    </citation>
    <scope>NUCLEOTIDE SEQUENCE</scope>
    <source>
        <strain evidence="2">GSO104</strain>
    </source>
</reference>
<feature type="signal peptide" evidence="1">
    <location>
        <begin position="1"/>
        <end position="23"/>
    </location>
</feature>
<accession>A0A7S4VUZ6</accession>
<name>A0A7S4VUZ6_9STRA</name>
<protein>
    <submittedName>
        <fullName evidence="2">Uncharacterized protein</fullName>
    </submittedName>
</protein>